<feature type="compositionally biased region" description="Polar residues" evidence="1">
    <location>
        <begin position="379"/>
        <end position="392"/>
    </location>
</feature>
<feature type="compositionally biased region" description="Basic and acidic residues" evidence="1">
    <location>
        <begin position="310"/>
        <end position="319"/>
    </location>
</feature>
<keyword evidence="4" id="KW-1185">Reference proteome</keyword>
<dbReference type="GO" id="GO:0006355">
    <property type="term" value="P:regulation of DNA-templated transcription"/>
    <property type="evidence" value="ECO:0007669"/>
    <property type="project" value="InterPro"/>
</dbReference>
<evidence type="ECO:0000313" key="4">
    <source>
        <dbReference type="Proteomes" id="UP000694414"/>
    </source>
</evidence>
<feature type="region of interest" description="Disordered" evidence="1">
    <location>
        <begin position="606"/>
        <end position="628"/>
    </location>
</feature>
<dbReference type="PROSITE" id="PS50805">
    <property type="entry name" value="KRAB"/>
    <property type="match status" value="1"/>
</dbReference>
<feature type="region of interest" description="Disordered" evidence="1">
    <location>
        <begin position="663"/>
        <end position="819"/>
    </location>
</feature>
<feature type="compositionally biased region" description="Polar residues" evidence="1">
    <location>
        <begin position="161"/>
        <end position="173"/>
    </location>
</feature>
<dbReference type="InterPro" id="IPR001909">
    <property type="entry name" value="KRAB"/>
</dbReference>
<accession>A0A8C8ZW67</accession>
<dbReference type="SUPFAM" id="SSF109640">
    <property type="entry name" value="KRAB domain (Kruppel-associated box)"/>
    <property type="match status" value="1"/>
</dbReference>
<feature type="compositionally biased region" description="Low complexity" evidence="1">
    <location>
        <begin position="440"/>
        <end position="454"/>
    </location>
</feature>
<evidence type="ECO:0000313" key="3">
    <source>
        <dbReference type="Ensembl" id="ENSPSMP00000021264.1"/>
    </source>
</evidence>
<protein>
    <submittedName>
        <fullName evidence="3">KRAB-A domain containing 1</fullName>
    </submittedName>
</protein>
<sequence length="1063" mass="110288">MARQVSITFKDLAVRFSEEEWRLLEEGQREFYRDVMRENYETLVSVGTAELLPLSAFLSPTEPGGATGRGGCTAEGPEPAGGGGPQGGQPWHSLHLTALVQLVKEIPEFLFGEVRGAMNSPESGGASQDGERASPKAAAVEPGPLRGLLSCLPNVPVSRPSLASTPTNRSCCSSPLEDGGQGSPLPITAADKPWPTGKAGPGAPGREPSPPACSPGRRKSHGRQETGTSGAGPSPGNSPLQGLINCLKEILVPGPQHPGAPRTELPPLPGLDASRLTSVELGPGSPPREVKTEAASGDCPLQGLLNCLKEIPEAGDRHPSTSGAGDPWLQEDGGAWKRNSGGSGHLPTPAPRPGPGAGGVLSVKVEECWVQSPPVPASCQPSRQTLSPSATGDTRGVPGPSWGPQPQAASASSSPLEALEACLKGIPSSGLLPPQPLATSWSQSPQPGDSGSQRPELRPHRSHSEGFSREPPLPLGLQGCVREGPTRPPGPRHTPSSFSSSSSTDGDLDFGSPVGSQGQRPRKGSPPGSSPLQGLENCLKEIPVPRPQPAWPCSSAADGGLRRAEPRNWMADKEGLRGEPCAPARLGQGGGEVPIRSLRLANPEAFTSSSVPTCHQRGLRDPGATKPGAWRWLQDGPAAKPSPLHCLENSLRGILPTRPLHFACLAGPSPSPSPGSSSSFSSSEGEDLRLEPAPWRPLLQERDRPPHCKCPVPLSPCPGGSPTSSSSSSPGEDPRRTEPAGCSRLSAGTAGDPCPAPPLERRPGPKFGEASRGLEPGHRRPRAAARTHGRLLPRGLPEPPGSSPPPELPPPAAAFPALPAASSQLPCPCGKPLQQELHSLGAALAEKLDRLATALAGLAQEVATMRTQVNRLGRRPQGPGPKGQASWPWTLPRGPRWANGPGHRHLPYWRQKGPARPKPKMLRGQAEGCRAGGSLALSRGRVLLVPPLPPDITLAEPSGPNHSPSQQPLSAPSCHAVLTVHPPLGHTVGHQSPVPRLVPAALSAQTASPPAAGTDAEPLAAGVAPAGLPDRPKEPNSLLGGVHSALQEELWGGEHRDPRWGAH</sequence>
<feature type="compositionally biased region" description="Low complexity" evidence="1">
    <location>
        <begin position="405"/>
        <end position="421"/>
    </location>
</feature>
<dbReference type="Proteomes" id="UP000694414">
    <property type="component" value="Unplaced"/>
</dbReference>
<dbReference type="Pfam" id="PF01352">
    <property type="entry name" value="KRAB"/>
    <property type="match status" value="1"/>
</dbReference>
<dbReference type="InterPro" id="IPR040095">
    <property type="entry name" value="KRBA1"/>
</dbReference>
<feature type="compositionally biased region" description="Basic residues" evidence="1">
    <location>
        <begin position="779"/>
        <end position="791"/>
    </location>
</feature>
<organism evidence="3 4">
    <name type="scientific">Prolemur simus</name>
    <name type="common">Greater bamboo lemur</name>
    <name type="synonym">Hapalemur simus</name>
    <dbReference type="NCBI Taxonomy" id="1328070"/>
    <lineage>
        <taxon>Eukaryota</taxon>
        <taxon>Metazoa</taxon>
        <taxon>Chordata</taxon>
        <taxon>Craniata</taxon>
        <taxon>Vertebrata</taxon>
        <taxon>Euteleostomi</taxon>
        <taxon>Mammalia</taxon>
        <taxon>Eutheria</taxon>
        <taxon>Euarchontoglires</taxon>
        <taxon>Primates</taxon>
        <taxon>Strepsirrhini</taxon>
        <taxon>Lemuriformes</taxon>
        <taxon>Lemuridae</taxon>
        <taxon>Prolemur</taxon>
    </lineage>
</organism>
<dbReference type="Gene3D" id="6.10.140.140">
    <property type="match status" value="1"/>
</dbReference>
<dbReference type="InterPro" id="IPR036051">
    <property type="entry name" value="KRAB_dom_sf"/>
</dbReference>
<feature type="region of interest" description="Disordered" evidence="1">
    <location>
        <begin position="117"/>
        <end position="140"/>
    </location>
</feature>
<name>A0A8C8ZW67_PROSS</name>
<feature type="compositionally biased region" description="Basic residues" evidence="1">
    <location>
        <begin position="902"/>
        <end position="921"/>
    </location>
</feature>
<feature type="compositionally biased region" description="Gly residues" evidence="1">
    <location>
        <begin position="65"/>
        <end position="87"/>
    </location>
</feature>
<dbReference type="SMART" id="SM00349">
    <property type="entry name" value="KRAB"/>
    <property type="match status" value="1"/>
</dbReference>
<feature type="compositionally biased region" description="Pro residues" evidence="1">
    <location>
        <begin position="796"/>
        <end position="813"/>
    </location>
</feature>
<dbReference type="AlphaFoldDB" id="A0A8C8ZW67"/>
<gene>
    <name evidence="3" type="primary">KRBA1</name>
</gene>
<dbReference type="Pfam" id="PF15287">
    <property type="entry name" value="KRBA1"/>
    <property type="match status" value="6"/>
</dbReference>
<feature type="region of interest" description="Disordered" evidence="1">
    <location>
        <begin position="872"/>
        <end position="922"/>
    </location>
</feature>
<dbReference type="GeneTree" id="ENSGT00390000006211"/>
<evidence type="ECO:0000256" key="1">
    <source>
        <dbReference type="SAM" id="MobiDB-lite"/>
    </source>
</evidence>
<feature type="domain" description="KRAB" evidence="2">
    <location>
        <begin position="7"/>
        <end position="80"/>
    </location>
</feature>
<reference evidence="3" key="1">
    <citation type="submission" date="2025-08" db="UniProtKB">
        <authorList>
            <consortium name="Ensembl"/>
        </authorList>
    </citation>
    <scope>IDENTIFICATION</scope>
</reference>
<feature type="compositionally biased region" description="Low complexity" evidence="1">
    <location>
        <begin position="674"/>
        <end position="683"/>
    </location>
</feature>
<dbReference type="CDD" id="cd07765">
    <property type="entry name" value="KRAB_A-box"/>
    <property type="match status" value="1"/>
</dbReference>
<feature type="compositionally biased region" description="Polar residues" evidence="1">
    <location>
        <begin position="960"/>
        <end position="970"/>
    </location>
</feature>
<feature type="compositionally biased region" description="Basic and acidic residues" evidence="1">
    <location>
        <begin position="455"/>
        <end position="468"/>
    </location>
</feature>
<feature type="compositionally biased region" description="Basic and acidic residues" evidence="1">
    <location>
        <begin position="560"/>
        <end position="577"/>
    </location>
</feature>
<feature type="compositionally biased region" description="Low complexity" evidence="1">
    <location>
        <begin position="493"/>
        <end position="503"/>
    </location>
</feature>
<dbReference type="Ensembl" id="ENSPSMT00000024658.1">
    <property type="protein sequence ID" value="ENSPSMP00000021264.1"/>
    <property type="gene ID" value="ENSPSMG00000015026.1"/>
</dbReference>
<dbReference type="PANTHER" id="PTHR22740:SF3">
    <property type="entry name" value="PROTEIN KRBA1"/>
    <property type="match status" value="1"/>
</dbReference>
<feature type="region of interest" description="Disordered" evidence="1">
    <location>
        <begin position="62"/>
        <end position="91"/>
    </location>
</feature>
<feature type="compositionally biased region" description="Basic and acidic residues" evidence="1">
    <location>
        <begin position="1052"/>
        <end position="1063"/>
    </location>
</feature>
<feature type="region of interest" description="Disordered" evidence="1">
    <location>
        <begin position="949"/>
        <end position="971"/>
    </location>
</feature>
<dbReference type="PANTHER" id="PTHR22740">
    <property type="entry name" value="PROTEIN KRBA1"/>
    <property type="match status" value="1"/>
</dbReference>
<dbReference type="SMART" id="SM01258">
    <property type="entry name" value="KRBA1"/>
    <property type="match status" value="6"/>
</dbReference>
<feature type="compositionally biased region" description="Low complexity" evidence="1">
    <location>
        <begin position="717"/>
        <end position="731"/>
    </location>
</feature>
<evidence type="ECO:0000259" key="2">
    <source>
        <dbReference type="PROSITE" id="PS50805"/>
    </source>
</evidence>
<reference evidence="3" key="2">
    <citation type="submission" date="2025-09" db="UniProtKB">
        <authorList>
            <consortium name="Ensembl"/>
        </authorList>
    </citation>
    <scope>IDENTIFICATION</scope>
</reference>
<feature type="region of interest" description="Disordered" evidence="1">
    <location>
        <begin position="372"/>
        <end position="590"/>
    </location>
</feature>
<feature type="compositionally biased region" description="Low complexity" evidence="1">
    <location>
        <begin position="1016"/>
        <end position="1029"/>
    </location>
</feature>
<feature type="region of interest" description="Disordered" evidence="1">
    <location>
        <begin position="1002"/>
        <end position="1063"/>
    </location>
</feature>
<feature type="region of interest" description="Disordered" evidence="1">
    <location>
        <begin position="159"/>
        <end position="360"/>
    </location>
</feature>
<dbReference type="InterPro" id="IPR029317">
    <property type="entry name" value="KRBA1_rpt"/>
</dbReference>
<proteinExistence type="predicted"/>